<name>A0A923KTI7_9BURK</name>
<dbReference type="EMBL" id="JACOFZ010000002">
    <property type="protein sequence ID" value="MBC3881639.1"/>
    <property type="molecule type" value="Genomic_DNA"/>
</dbReference>
<evidence type="ECO:0000256" key="1">
    <source>
        <dbReference type="SAM" id="Phobius"/>
    </source>
</evidence>
<keyword evidence="1" id="KW-1133">Transmembrane helix</keyword>
<comment type="caution">
    <text evidence="2">The sequence shown here is derived from an EMBL/GenBank/DDBJ whole genome shotgun (WGS) entry which is preliminary data.</text>
</comment>
<protein>
    <submittedName>
        <fullName evidence="2">Uncharacterized protein</fullName>
    </submittedName>
</protein>
<keyword evidence="1" id="KW-0812">Transmembrane</keyword>
<proteinExistence type="predicted"/>
<organism evidence="2 3">
    <name type="scientific">Undibacterium nitidum</name>
    <dbReference type="NCBI Taxonomy" id="2762298"/>
    <lineage>
        <taxon>Bacteria</taxon>
        <taxon>Pseudomonadati</taxon>
        <taxon>Pseudomonadota</taxon>
        <taxon>Betaproteobacteria</taxon>
        <taxon>Burkholderiales</taxon>
        <taxon>Oxalobacteraceae</taxon>
        <taxon>Undibacterium</taxon>
    </lineage>
</organism>
<evidence type="ECO:0000313" key="2">
    <source>
        <dbReference type="EMBL" id="MBC3881639.1"/>
    </source>
</evidence>
<sequence length="276" mass="30992">MGESLPLAAIAAGALHLLFRSKLAARFSWIGFGLIYASLVIASISATNRYLEQKSILATDLRSTFESIKTSIDKGESPTKLPTFKSQGDSTPARMGAILQKILATSIEQRKRYEEEISATKWETILEPERIARDKDFSESFRIIGKAKSIVRRYQSGTDSLFLAMRLEIEGGDLDSEAKRGMLAGFDKSSPQGKSDANSLWDMEMEIVNTVEGMMVELIQNRSKWIVKDKQIIFTKQANLDSYRAGLDHINELSKKQDVIRQNSLKRSSEKLKVFD</sequence>
<accession>A0A923KTI7</accession>
<dbReference type="AlphaFoldDB" id="A0A923KTI7"/>
<keyword evidence="1" id="KW-0472">Membrane</keyword>
<feature type="transmembrane region" description="Helical" evidence="1">
    <location>
        <begin position="30"/>
        <end position="51"/>
    </location>
</feature>
<reference evidence="2" key="1">
    <citation type="submission" date="2020-08" db="EMBL/GenBank/DDBJ databases">
        <title>Novel species isolated from subtropical streams in China.</title>
        <authorList>
            <person name="Lu H."/>
        </authorList>
    </citation>
    <scope>NUCLEOTIDE SEQUENCE</scope>
    <source>
        <strain evidence="2">LX22W</strain>
    </source>
</reference>
<keyword evidence="3" id="KW-1185">Reference proteome</keyword>
<evidence type="ECO:0000313" key="3">
    <source>
        <dbReference type="Proteomes" id="UP000627446"/>
    </source>
</evidence>
<dbReference type="Proteomes" id="UP000627446">
    <property type="component" value="Unassembled WGS sequence"/>
</dbReference>
<gene>
    <name evidence="2" type="ORF">H8K36_09665</name>
</gene>
<dbReference type="RefSeq" id="WP_186915868.1">
    <property type="nucleotide sequence ID" value="NZ_JACOFZ010000002.1"/>
</dbReference>